<gene>
    <name evidence="2" type="ORF">GCM10025781_19570</name>
</gene>
<dbReference type="EMBL" id="BAABLN010000031">
    <property type="protein sequence ID" value="GAA4701282.1"/>
    <property type="molecule type" value="Genomic_DNA"/>
</dbReference>
<name>A0ABP8X7U3_9MICC</name>
<protein>
    <recommendedName>
        <fullName evidence="1">N-acetyltransferase domain-containing protein</fullName>
    </recommendedName>
</protein>
<dbReference type="InterPro" id="IPR016181">
    <property type="entry name" value="Acyl_CoA_acyltransferase"/>
</dbReference>
<dbReference type="CDD" id="cd04301">
    <property type="entry name" value="NAT_SF"/>
    <property type="match status" value="1"/>
</dbReference>
<evidence type="ECO:0000313" key="2">
    <source>
        <dbReference type="EMBL" id="GAA4701282.1"/>
    </source>
</evidence>
<dbReference type="PROSITE" id="PS51186">
    <property type="entry name" value="GNAT"/>
    <property type="match status" value="1"/>
</dbReference>
<dbReference type="Proteomes" id="UP001501446">
    <property type="component" value="Unassembled WGS sequence"/>
</dbReference>
<dbReference type="RefSeq" id="WP_345311377.1">
    <property type="nucleotide sequence ID" value="NZ_BAABLN010000031.1"/>
</dbReference>
<reference evidence="3" key="1">
    <citation type="journal article" date="2019" name="Int. J. Syst. Evol. Microbiol.">
        <title>The Global Catalogue of Microorganisms (GCM) 10K type strain sequencing project: providing services to taxonomists for standard genome sequencing and annotation.</title>
        <authorList>
            <consortium name="The Broad Institute Genomics Platform"/>
            <consortium name="The Broad Institute Genome Sequencing Center for Infectious Disease"/>
            <person name="Wu L."/>
            <person name="Ma J."/>
        </authorList>
    </citation>
    <scope>NUCLEOTIDE SEQUENCE [LARGE SCALE GENOMIC DNA]</scope>
    <source>
        <strain evidence="3">JCM 18958</strain>
    </source>
</reference>
<evidence type="ECO:0000313" key="3">
    <source>
        <dbReference type="Proteomes" id="UP001501446"/>
    </source>
</evidence>
<accession>A0ABP8X7U3</accession>
<dbReference type="Pfam" id="PF00583">
    <property type="entry name" value="Acetyltransf_1"/>
    <property type="match status" value="1"/>
</dbReference>
<organism evidence="2 3">
    <name type="scientific">Kocuria gwangalliensis</name>
    <dbReference type="NCBI Taxonomy" id="501592"/>
    <lineage>
        <taxon>Bacteria</taxon>
        <taxon>Bacillati</taxon>
        <taxon>Actinomycetota</taxon>
        <taxon>Actinomycetes</taxon>
        <taxon>Micrococcales</taxon>
        <taxon>Micrococcaceae</taxon>
        <taxon>Kocuria</taxon>
    </lineage>
</organism>
<dbReference type="InterPro" id="IPR000182">
    <property type="entry name" value="GNAT_dom"/>
</dbReference>
<sequence length="165" mass="17877">MKVRKVRPADVSALQRLMLSNPGYARRVQGGAVGAYAAREVLAALPPGVERDQKWGLGVWEGDLLVAFADVIVGWPDPSSAHIGLLMTDGAREGQGLGRTLHKAIVQELLELRTVETLRLSIVDTNAAVAEPFWIKMDYSATGEAIPYESGAVSSTARIWVRPTR</sequence>
<keyword evidence="3" id="KW-1185">Reference proteome</keyword>
<dbReference type="Gene3D" id="3.40.630.30">
    <property type="match status" value="1"/>
</dbReference>
<proteinExistence type="predicted"/>
<comment type="caution">
    <text evidence="2">The sequence shown here is derived from an EMBL/GenBank/DDBJ whole genome shotgun (WGS) entry which is preliminary data.</text>
</comment>
<feature type="domain" description="N-acetyltransferase" evidence="1">
    <location>
        <begin position="1"/>
        <end position="165"/>
    </location>
</feature>
<evidence type="ECO:0000259" key="1">
    <source>
        <dbReference type="PROSITE" id="PS51186"/>
    </source>
</evidence>
<dbReference type="SUPFAM" id="SSF55729">
    <property type="entry name" value="Acyl-CoA N-acyltransferases (Nat)"/>
    <property type="match status" value="1"/>
</dbReference>